<dbReference type="PROSITE" id="PS50005">
    <property type="entry name" value="TPR"/>
    <property type="match status" value="1"/>
</dbReference>
<evidence type="ECO:0000256" key="2">
    <source>
        <dbReference type="ARBA" id="ARBA00022803"/>
    </source>
</evidence>
<dbReference type="InterPro" id="IPR039663">
    <property type="entry name" value="AIP/AIPL1/TTC9"/>
</dbReference>
<feature type="region of interest" description="Disordered" evidence="4">
    <location>
        <begin position="251"/>
        <end position="284"/>
    </location>
</feature>
<dbReference type="InterPro" id="IPR011990">
    <property type="entry name" value="TPR-like_helical_dom_sf"/>
</dbReference>
<name>A0A803KTF3_CHEQI</name>
<sequence length="284" mass="31893">MGKNSSVGPILLHHLDHLGEDDFDVEEMLDSEEAMSYVTALKDEANALFKFKKFSTAFVMYNKGIKCLCVIICAISDDSHMCEVSLELKELAFNLHLNIAASAIKLNKFRDAITSCSLILESNKRNVKALFRRGVALEKLGDLEKAFNDFKSTKEIEPNNKEIGKELTSLREVVFRKQNGSKTEKDEVETFVGKLEATSEVLYGRHESFKKDSGVPMKVDTLKGSNCSSFASREVKVRNFTPKDHIMMETPHDHSSREAMVSHSIPSPGVFEDDDTNKKNSHHS</sequence>
<evidence type="ECO:0000313" key="6">
    <source>
        <dbReference type="Proteomes" id="UP000596660"/>
    </source>
</evidence>
<keyword evidence="1" id="KW-0677">Repeat</keyword>
<organism evidence="5 6">
    <name type="scientific">Chenopodium quinoa</name>
    <name type="common">Quinoa</name>
    <dbReference type="NCBI Taxonomy" id="63459"/>
    <lineage>
        <taxon>Eukaryota</taxon>
        <taxon>Viridiplantae</taxon>
        <taxon>Streptophyta</taxon>
        <taxon>Embryophyta</taxon>
        <taxon>Tracheophyta</taxon>
        <taxon>Spermatophyta</taxon>
        <taxon>Magnoliopsida</taxon>
        <taxon>eudicotyledons</taxon>
        <taxon>Gunneridae</taxon>
        <taxon>Pentapetalae</taxon>
        <taxon>Caryophyllales</taxon>
        <taxon>Chenopodiaceae</taxon>
        <taxon>Chenopodioideae</taxon>
        <taxon>Atripliceae</taxon>
        <taxon>Chenopodium</taxon>
    </lineage>
</organism>
<reference evidence="5" key="1">
    <citation type="journal article" date="2017" name="Nature">
        <title>The genome of Chenopodium quinoa.</title>
        <authorList>
            <person name="Jarvis D.E."/>
            <person name="Ho Y.S."/>
            <person name="Lightfoot D.J."/>
            <person name="Schmoeckel S.M."/>
            <person name="Li B."/>
            <person name="Borm T.J.A."/>
            <person name="Ohyanagi H."/>
            <person name="Mineta K."/>
            <person name="Michell C.T."/>
            <person name="Saber N."/>
            <person name="Kharbatia N.M."/>
            <person name="Rupper R.R."/>
            <person name="Sharp A.R."/>
            <person name="Dally N."/>
            <person name="Boughton B.A."/>
            <person name="Woo Y.H."/>
            <person name="Gao G."/>
            <person name="Schijlen E.G.W.M."/>
            <person name="Guo X."/>
            <person name="Momin A.A."/>
            <person name="Negrao S."/>
            <person name="Al-Babili S."/>
            <person name="Gehring C."/>
            <person name="Roessner U."/>
            <person name="Jung C."/>
            <person name="Murphy K."/>
            <person name="Arold S.T."/>
            <person name="Gojobori T."/>
            <person name="van der Linden C.G."/>
            <person name="van Loo E.N."/>
            <person name="Jellen E.N."/>
            <person name="Maughan P.J."/>
            <person name="Tester M."/>
        </authorList>
    </citation>
    <scope>NUCLEOTIDE SEQUENCE [LARGE SCALE GENOMIC DNA]</scope>
    <source>
        <strain evidence="5">cv. PI 614886</strain>
    </source>
</reference>
<protein>
    <submittedName>
        <fullName evidence="5">Uncharacterized protein</fullName>
    </submittedName>
</protein>
<evidence type="ECO:0000256" key="1">
    <source>
        <dbReference type="ARBA" id="ARBA00022737"/>
    </source>
</evidence>
<dbReference type="Gene3D" id="1.25.40.10">
    <property type="entry name" value="Tetratricopeptide repeat domain"/>
    <property type="match status" value="1"/>
</dbReference>
<dbReference type="SMART" id="SM00028">
    <property type="entry name" value="TPR"/>
    <property type="match status" value="2"/>
</dbReference>
<evidence type="ECO:0000256" key="4">
    <source>
        <dbReference type="SAM" id="MobiDB-lite"/>
    </source>
</evidence>
<proteinExistence type="predicted"/>
<dbReference type="AlphaFoldDB" id="A0A803KTF3"/>
<reference evidence="5" key="2">
    <citation type="submission" date="2021-03" db="UniProtKB">
        <authorList>
            <consortium name="EnsemblPlants"/>
        </authorList>
    </citation>
    <scope>IDENTIFICATION</scope>
</reference>
<dbReference type="PANTHER" id="PTHR11242:SF0">
    <property type="entry name" value="TPR_REGION DOMAIN-CONTAINING PROTEIN"/>
    <property type="match status" value="1"/>
</dbReference>
<keyword evidence="2 3" id="KW-0802">TPR repeat</keyword>
<evidence type="ECO:0000256" key="3">
    <source>
        <dbReference type="PROSITE-ProRule" id="PRU00339"/>
    </source>
</evidence>
<feature type="repeat" description="TPR" evidence="3">
    <location>
        <begin position="127"/>
        <end position="160"/>
    </location>
</feature>
<dbReference type="Gramene" id="AUR62002311-RA">
    <property type="protein sequence ID" value="AUR62002311-RA:cds"/>
    <property type="gene ID" value="AUR62002311"/>
</dbReference>
<evidence type="ECO:0000313" key="5">
    <source>
        <dbReference type="EnsemblPlants" id="AUR62002311-RA:cds"/>
    </source>
</evidence>
<dbReference type="SUPFAM" id="SSF48452">
    <property type="entry name" value="TPR-like"/>
    <property type="match status" value="1"/>
</dbReference>
<dbReference type="Proteomes" id="UP000596660">
    <property type="component" value="Unplaced"/>
</dbReference>
<keyword evidence="6" id="KW-1185">Reference proteome</keyword>
<dbReference type="EnsemblPlants" id="AUR62002311-RA">
    <property type="protein sequence ID" value="AUR62002311-RA:cds"/>
    <property type="gene ID" value="AUR62002311"/>
</dbReference>
<dbReference type="PANTHER" id="PTHR11242">
    <property type="entry name" value="ARYL HYDROCARBON RECEPTOR INTERACTING PROTEIN RELATED"/>
    <property type="match status" value="1"/>
</dbReference>
<accession>A0A803KTF3</accession>
<dbReference type="InterPro" id="IPR019734">
    <property type="entry name" value="TPR_rpt"/>
</dbReference>